<evidence type="ECO:0000256" key="1">
    <source>
        <dbReference type="ARBA" id="ARBA00010815"/>
    </source>
</evidence>
<accession>A0AAP0QSH8</accession>
<gene>
    <name evidence="4" type="ORF">WN944_002544</name>
</gene>
<keyword evidence="2" id="KW-0808">Transferase</keyword>
<name>A0AAP0QSH8_9ROSI</name>
<protein>
    <submittedName>
        <fullName evidence="4">Uncharacterized protein</fullName>
    </submittedName>
</protein>
<dbReference type="Proteomes" id="UP001428341">
    <property type="component" value="Unassembled WGS sequence"/>
</dbReference>
<evidence type="ECO:0000256" key="2">
    <source>
        <dbReference type="ARBA" id="ARBA00022603"/>
    </source>
</evidence>
<dbReference type="PANTHER" id="PTHR43832:SF1">
    <property type="entry name" value="S-ADENOSYL-L-METHIONINE-DEPENDENT METHYLTRANSFERASES SUPERFAMILY PROTEIN"/>
    <property type="match status" value="1"/>
</dbReference>
<keyword evidence="2" id="KW-0489">Methyltransferase</keyword>
<evidence type="ECO:0000256" key="3">
    <source>
        <dbReference type="ARBA" id="ARBA00022691"/>
    </source>
</evidence>
<comment type="caution">
    <text evidence="4">The sequence shown here is derived from an EMBL/GenBank/DDBJ whole genome shotgun (WGS) entry which is preliminary data.</text>
</comment>
<organism evidence="4 5">
    <name type="scientific">Citrus x changshan-huyou</name>
    <dbReference type="NCBI Taxonomy" id="2935761"/>
    <lineage>
        <taxon>Eukaryota</taxon>
        <taxon>Viridiplantae</taxon>
        <taxon>Streptophyta</taxon>
        <taxon>Embryophyta</taxon>
        <taxon>Tracheophyta</taxon>
        <taxon>Spermatophyta</taxon>
        <taxon>Magnoliopsida</taxon>
        <taxon>eudicotyledons</taxon>
        <taxon>Gunneridae</taxon>
        <taxon>Pentapetalae</taxon>
        <taxon>rosids</taxon>
        <taxon>malvids</taxon>
        <taxon>Sapindales</taxon>
        <taxon>Rutaceae</taxon>
        <taxon>Aurantioideae</taxon>
        <taxon>Citrus</taxon>
    </lineage>
</organism>
<dbReference type="GO" id="GO:0008168">
    <property type="term" value="F:methyltransferase activity"/>
    <property type="evidence" value="ECO:0007669"/>
    <property type="project" value="UniProtKB-KW"/>
</dbReference>
<dbReference type="GO" id="GO:0032259">
    <property type="term" value="P:methylation"/>
    <property type="evidence" value="ECO:0007669"/>
    <property type="project" value="UniProtKB-KW"/>
</dbReference>
<evidence type="ECO:0000313" key="4">
    <source>
        <dbReference type="EMBL" id="KAK9210175.1"/>
    </source>
</evidence>
<reference evidence="4 5" key="1">
    <citation type="submission" date="2024-05" db="EMBL/GenBank/DDBJ databases">
        <title>Haplotype-resolved chromosome-level genome assembly of Huyou (Citrus changshanensis).</title>
        <authorList>
            <person name="Miao C."/>
            <person name="Chen W."/>
            <person name="Wu Y."/>
            <person name="Wang L."/>
            <person name="Zhao S."/>
            <person name="Grierson D."/>
            <person name="Xu C."/>
            <person name="Chen K."/>
        </authorList>
    </citation>
    <scope>NUCLEOTIDE SEQUENCE [LARGE SCALE GENOMIC DNA]</scope>
    <source>
        <strain evidence="4">01-14</strain>
        <tissue evidence="4">Leaf</tissue>
    </source>
</reference>
<sequence>MGLLWRSVYTLLKNAEKAYIDEQIWVLEHQIVEKMLADIHSFKLEPSHDSTDEQDWINEIFFNGVTMPSANLPLYFQDDVSVIDHWLLNGMHFANKV</sequence>
<dbReference type="AlphaFoldDB" id="A0AAP0QSH8"/>
<evidence type="ECO:0000313" key="5">
    <source>
        <dbReference type="Proteomes" id="UP001428341"/>
    </source>
</evidence>
<dbReference type="EMBL" id="JBCGBO010000004">
    <property type="protein sequence ID" value="KAK9210175.1"/>
    <property type="molecule type" value="Genomic_DNA"/>
</dbReference>
<keyword evidence="3" id="KW-0949">S-adenosyl-L-methionine</keyword>
<dbReference type="PANTHER" id="PTHR43832">
    <property type="match status" value="1"/>
</dbReference>
<comment type="similarity">
    <text evidence="1">Belongs to the CFA/CMAS family.</text>
</comment>
<keyword evidence="5" id="KW-1185">Reference proteome</keyword>
<proteinExistence type="inferred from homology"/>